<dbReference type="SUPFAM" id="SSF55729">
    <property type="entry name" value="Acyl-CoA N-acyltransferases (Nat)"/>
    <property type="match status" value="1"/>
</dbReference>
<evidence type="ECO:0000313" key="2">
    <source>
        <dbReference type="EMBL" id="AWB33432.1"/>
    </source>
</evidence>
<evidence type="ECO:0000259" key="1">
    <source>
        <dbReference type="PROSITE" id="PS51186"/>
    </source>
</evidence>
<dbReference type="InterPro" id="IPR016181">
    <property type="entry name" value="Acyl_CoA_acyltransferase"/>
</dbReference>
<evidence type="ECO:0000313" key="3">
    <source>
        <dbReference type="Proteomes" id="UP000244571"/>
    </source>
</evidence>
<dbReference type="CDD" id="cd04301">
    <property type="entry name" value="NAT_SF"/>
    <property type="match status" value="1"/>
</dbReference>
<dbReference type="PANTHER" id="PTHR13355">
    <property type="entry name" value="GLUCOSAMINE 6-PHOSPHATE N-ACETYLTRANSFERASE"/>
    <property type="match status" value="1"/>
</dbReference>
<dbReference type="EMBL" id="CP028901">
    <property type="protein sequence ID" value="AWB33432.1"/>
    <property type="molecule type" value="Genomic_DNA"/>
</dbReference>
<dbReference type="InterPro" id="IPR039143">
    <property type="entry name" value="GNPNAT1-like"/>
</dbReference>
<name>A0A2R4XHY7_9BURK</name>
<dbReference type="PANTHER" id="PTHR13355:SF11">
    <property type="entry name" value="GLUCOSAMINE 6-PHOSPHATE N-ACETYLTRANSFERASE"/>
    <property type="match status" value="1"/>
</dbReference>
<dbReference type="AlphaFoldDB" id="A0A2R4XHY7"/>
<accession>A0A2R4XHY7</accession>
<dbReference type="PROSITE" id="PS51186">
    <property type="entry name" value="GNAT"/>
    <property type="match status" value="1"/>
</dbReference>
<keyword evidence="2" id="KW-0808">Transferase</keyword>
<feature type="domain" description="N-acetyltransferase" evidence="1">
    <location>
        <begin position="25"/>
        <end position="169"/>
    </location>
</feature>
<dbReference type="Gene3D" id="3.40.630.30">
    <property type="match status" value="1"/>
</dbReference>
<dbReference type="Proteomes" id="UP000244571">
    <property type="component" value="Chromosome"/>
</dbReference>
<gene>
    <name evidence="2" type="ORF">DBV39_06615</name>
</gene>
<dbReference type="Pfam" id="PF13673">
    <property type="entry name" value="Acetyltransf_10"/>
    <property type="match status" value="1"/>
</dbReference>
<dbReference type="RefSeq" id="WP_108620861.1">
    <property type="nucleotide sequence ID" value="NZ_CP028901.1"/>
</dbReference>
<dbReference type="GO" id="GO:0004343">
    <property type="term" value="F:glucosamine 6-phosphate N-acetyltransferase activity"/>
    <property type="evidence" value="ECO:0007669"/>
    <property type="project" value="TreeGrafter"/>
</dbReference>
<protein>
    <submittedName>
        <fullName evidence="2">GNAT family N-acetyltransferase</fullName>
    </submittedName>
</protein>
<organism evidence="2 3">
    <name type="scientific">Orrella marina</name>
    <dbReference type="NCBI Taxonomy" id="2163011"/>
    <lineage>
        <taxon>Bacteria</taxon>
        <taxon>Pseudomonadati</taxon>
        <taxon>Pseudomonadota</taxon>
        <taxon>Betaproteobacteria</taxon>
        <taxon>Burkholderiales</taxon>
        <taxon>Alcaligenaceae</taxon>
        <taxon>Orrella</taxon>
    </lineage>
</organism>
<sequence>MNDRQDRYFDLPDQAGFLESTGGWALLGADALSVREDVFVNEQNVPPEIEQDDFDVTCMHIVIYSRGAGHYPKAIATGRVVVQPFGEALTGPVARIGRLAVRKAFRGIGLGTHLLTTLIEQAESQGLNQFELHSRVDAMPLYQRFGFLPSGPAFDEAGTPHILMVRSARSTD</sequence>
<keyword evidence="3" id="KW-1185">Reference proteome</keyword>
<proteinExistence type="predicted"/>
<dbReference type="KEGG" id="boz:DBV39_06615"/>
<reference evidence="2 3" key="1">
    <citation type="submission" date="2018-04" db="EMBL/GenBank/DDBJ databases">
        <title>Bordetella sp. HZ20 isolated from seawater.</title>
        <authorList>
            <person name="Sun C."/>
        </authorList>
    </citation>
    <scope>NUCLEOTIDE SEQUENCE [LARGE SCALE GENOMIC DNA]</scope>
    <source>
        <strain evidence="2 3">HZ20</strain>
    </source>
</reference>
<dbReference type="InterPro" id="IPR000182">
    <property type="entry name" value="GNAT_dom"/>
</dbReference>
<dbReference type="OrthoDB" id="9796171at2"/>